<accession>A0AAN5I102</accession>
<sequence length="561" mass="62914">RMLLSRVVGLPSRRSASSAIPSAIAGFVADLASSRAIERSVEKSSVELEKLIDEEKATAIDRINYIKKLPTQVNKQQLNRIRKSSFASEFSSTTFKNDDTIVAIDKLCKLKATDTEGYRTLMSNLSSICPSNLRTASVCSLVEVVSTNEESKVIDNDEWRSESRKIVAELITHSEIPTQILYALKRSNLWKDECFQAIDGQFTNMNFTDKVSLLNALSGRKDVEDSFLNRMVEDIARDATPLTFRQCVNLATTCIDLKLKSSRLKEKLIEETKAAMGSMEKWNDARTIVTLFTIWRVTDDQVWKLLSKWTARKAEDELKTPFKDLAAVVYMMADLGRSEGAETASILSKRMCREKGGDAVNWLSTIMSLSFYSCVDHEYIENVLGTAFIEDALAQAPMKKALVLRLLMQVDYYASTLPSYTGPRLRDHENLITDKDRASILSSYYPASKKSDVDSFRSCLPRVIVDPSHRSPSVHPSGITVEALFTNANGEEEAVVYVPSDRCARDKNGERMMGSIIFSLHCMLKMGVKVHLFTQDEMSAFNSHVEATAYIKKKILGVESK</sequence>
<dbReference type="EMBL" id="BTRK01000004">
    <property type="protein sequence ID" value="GMR47937.1"/>
    <property type="molecule type" value="Genomic_DNA"/>
</dbReference>
<proteinExistence type="predicted"/>
<protein>
    <submittedName>
        <fullName evidence="1">Uncharacterized protein</fullName>
    </submittedName>
</protein>
<comment type="caution">
    <text evidence="1">The sequence shown here is derived from an EMBL/GenBank/DDBJ whole genome shotgun (WGS) entry which is preliminary data.</text>
</comment>
<organism evidence="1 2">
    <name type="scientific">Pristionchus mayeri</name>
    <dbReference type="NCBI Taxonomy" id="1317129"/>
    <lineage>
        <taxon>Eukaryota</taxon>
        <taxon>Metazoa</taxon>
        <taxon>Ecdysozoa</taxon>
        <taxon>Nematoda</taxon>
        <taxon>Chromadorea</taxon>
        <taxon>Rhabditida</taxon>
        <taxon>Rhabditina</taxon>
        <taxon>Diplogasteromorpha</taxon>
        <taxon>Diplogasteroidea</taxon>
        <taxon>Neodiplogasteridae</taxon>
        <taxon>Pristionchus</taxon>
    </lineage>
</organism>
<name>A0AAN5I102_9BILA</name>
<gene>
    <name evidence="1" type="ORF">PMAYCL1PPCAC_18132</name>
</gene>
<evidence type="ECO:0000313" key="2">
    <source>
        <dbReference type="Proteomes" id="UP001328107"/>
    </source>
</evidence>
<feature type="non-terminal residue" evidence="1">
    <location>
        <position position="1"/>
    </location>
</feature>
<reference evidence="2" key="1">
    <citation type="submission" date="2022-10" db="EMBL/GenBank/DDBJ databases">
        <title>Genome assembly of Pristionchus species.</title>
        <authorList>
            <person name="Yoshida K."/>
            <person name="Sommer R.J."/>
        </authorList>
    </citation>
    <scope>NUCLEOTIDE SEQUENCE [LARGE SCALE GENOMIC DNA]</scope>
    <source>
        <strain evidence="2">RS5460</strain>
    </source>
</reference>
<dbReference type="AlphaFoldDB" id="A0AAN5I102"/>
<keyword evidence="2" id="KW-1185">Reference proteome</keyword>
<dbReference type="Proteomes" id="UP001328107">
    <property type="component" value="Unassembled WGS sequence"/>
</dbReference>
<evidence type="ECO:0000313" key="1">
    <source>
        <dbReference type="EMBL" id="GMR47937.1"/>
    </source>
</evidence>